<dbReference type="EMBL" id="WNKX01000014">
    <property type="protein sequence ID" value="MTW12532.1"/>
    <property type="molecule type" value="Genomic_DNA"/>
</dbReference>
<evidence type="ECO:0000256" key="1">
    <source>
        <dbReference type="SAM" id="Phobius"/>
    </source>
</evidence>
<comment type="caution">
    <text evidence="2">The sequence shown here is derived from an EMBL/GenBank/DDBJ whole genome shotgun (WGS) entry which is preliminary data.</text>
</comment>
<name>A0A6L6QJH8_9BURK</name>
<sequence length="160" mass="18515">MNTAIANVSSGEPSGRWKLWAKWLAVFAIIFSLAMLIGATRIGRDYPYVFLGVMVVMFVRHRMTEQRLTLALDQNLVHVTLFLDVWSRVWIEWSSQSDGGRACIGKSIRIPTWLDYEIELGLQRYNLRIYAKNYPHGYMVSNVGRGFEMTVIDNRYVFSL</sequence>
<evidence type="ECO:0000313" key="3">
    <source>
        <dbReference type="Proteomes" id="UP000472320"/>
    </source>
</evidence>
<dbReference type="AlphaFoldDB" id="A0A6L6QJH8"/>
<keyword evidence="1" id="KW-0812">Transmembrane</keyword>
<keyword evidence="1" id="KW-0472">Membrane</keyword>
<keyword evidence="1" id="KW-1133">Transmembrane helix</keyword>
<gene>
    <name evidence="2" type="ORF">GM658_18140</name>
</gene>
<dbReference type="RefSeq" id="WP_155455463.1">
    <property type="nucleotide sequence ID" value="NZ_WNKX01000014.1"/>
</dbReference>
<organism evidence="2 3">
    <name type="scientific">Massilia eburnea</name>
    <dbReference type="NCBI Taxonomy" id="1776165"/>
    <lineage>
        <taxon>Bacteria</taxon>
        <taxon>Pseudomonadati</taxon>
        <taxon>Pseudomonadota</taxon>
        <taxon>Betaproteobacteria</taxon>
        <taxon>Burkholderiales</taxon>
        <taxon>Oxalobacteraceae</taxon>
        <taxon>Telluria group</taxon>
        <taxon>Massilia</taxon>
    </lineage>
</organism>
<protein>
    <submittedName>
        <fullName evidence="2">Uncharacterized protein</fullName>
    </submittedName>
</protein>
<dbReference type="Proteomes" id="UP000472320">
    <property type="component" value="Unassembled WGS sequence"/>
</dbReference>
<feature type="transmembrane region" description="Helical" evidence="1">
    <location>
        <begin position="20"/>
        <end position="39"/>
    </location>
</feature>
<evidence type="ECO:0000313" key="2">
    <source>
        <dbReference type="EMBL" id="MTW12532.1"/>
    </source>
</evidence>
<keyword evidence="3" id="KW-1185">Reference proteome</keyword>
<accession>A0A6L6QJH8</accession>
<proteinExistence type="predicted"/>
<reference evidence="2 3" key="1">
    <citation type="submission" date="2019-11" db="EMBL/GenBank/DDBJ databases">
        <title>Type strains purchased from KCTC, JCM and DSMZ.</title>
        <authorList>
            <person name="Lu H."/>
        </authorList>
    </citation>
    <scope>NUCLEOTIDE SEQUENCE [LARGE SCALE GENOMIC DNA]</scope>
    <source>
        <strain evidence="2 3">JCM 31587</strain>
    </source>
</reference>